<sequence length="425" mass="43804">MTALPRRIPSPVPRSGAVLGDRYRLIELLGAGGTADVFRGLDMRLHRNVAVKVFRPGASAVTAERFCQEAELLGRLAHPALVEVHDVGGEAGHVYVVMRLVEGATLQEHILDGPLPAERVARLGVRLASALEHVHAAGVVHRDVKPSNVLVGLDDSPYLADFGISRLVDEPTRTAPGTLVGTIPYLAPEQLLGRGSGPASDIHALGLVLLEAVKGEKEYPGGPLAAGKGRALRAPHIPAWVPAELASAIDAMTRSEPADRPDAGDCVRLLESAAAGTASASPRKGAAHSAARSVESTNVASTAVAMRRRRHHVAALALVAGLVLGAGGATVPFLLAVGGHETEGTPVPPAPVPVLPGRTAATDSPSTPSGTPPTTPIPQLPAQTPQVTTSPPTTAAERGTPGRDDKGKSTDRPGDKGKGNKPDKD</sequence>
<dbReference type="PROSITE" id="PS50011">
    <property type="entry name" value="PROTEIN_KINASE_DOM"/>
    <property type="match status" value="1"/>
</dbReference>
<keyword evidence="11" id="KW-0723">Serine/threonine-protein kinase</keyword>
<evidence type="ECO:0000256" key="9">
    <source>
        <dbReference type="SAM" id="Phobius"/>
    </source>
</evidence>
<dbReference type="AlphaFoldDB" id="A0AA41U4V4"/>
<dbReference type="Gene3D" id="1.10.510.10">
    <property type="entry name" value="Transferase(Phosphotransferase) domain 1"/>
    <property type="match status" value="1"/>
</dbReference>
<dbReference type="CDD" id="cd14014">
    <property type="entry name" value="STKc_PknB_like"/>
    <property type="match status" value="1"/>
</dbReference>
<comment type="caution">
    <text evidence="11">The sequence shown here is derived from an EMBL/GenBank/DDBJ whole genome shotgun (WGS) entry which is preliminary data.</text>
</comment>
<evidence type="ECO:0000256" key="3">
    <source>
        <dbReference type="ARBA" id="ARBA00022679"/>
    </source>
</evidence>
<keyword evidence="6 7" id="KW-0067">ATP-binding</keyword>
<dbReference type="Proteomes" id="UP001165378">
    <property type="component" value="Unassembled WGS sequence"/>
</dbReference>
<evidence type="ECO:0000256" key="6">
    <source>
        <dbReference type="ARBA" id="ARBA00022840"/>
    </source>
</evidence>
<evidence type="ECO:0000256" key="2">
    <source>
        <dbReference type="ARBA" id="ARBA00012513"/>
    </source>
</evidence>
<evidence type="ECO:0000256" key="7">
    <source>
        <dbReference type="PROSITE-ProRule" id="PRU10141"/>
    </source>
</evidence>
<keyword evidence="12" id="KW-1185">Reference proteome</keyword>
<proteinExistence type="inferred from homology"/>
<dbReference type="SUPFAM" id="SSF56112">
    <property type="entry name" value="Protein kinase-like (PK-like)"/>
    <property type="match status" value="1"/>
</dbReference>
<dbReference type="RefSeq" id="WP_235058114.1">
    <property type="nucleotide sequence ID" value="NZ_JAKFHA010000047.1"/>
</dbReference>
<dbReference type="InterPro" id="IPR050660">
    <property type="entry name" value="NEK_Ser/Thr_kinase"/>
</dbReference>
<name>A0AA41U4V4_9ACTN</name>
<feature type="domain" description="Protein kinase" evidence="10">
    <location>
        <begin position="23"/>
        <end position="274"/>
    </location>
</feature>
<evidence type="ECO:0000256" key="5">
    <source>
        <dbReference type="ARBA" id="ARBA00022777"/>
    </source>
</evidence>
<comment type="similarity">
    <text evidence="1">Belongs to the protein kinase superfamily. NEK Ser/Thr protein kinase family. NIMA subfamily.</text>
</comment>
<evidence type="ECO:0000256" key="4">
    <source>
        <dbReference type="ARBA" id="ARBA00022741"/>
    </source>
</evidence>
<dbReference type="GO" id="GO:0005524">
    <property type="term" value="F:ATP binding"/>
    <property type="evidence" value="ECO:0007669"/>
    <property type="project" value="UniProtKB-UniRule"/>
</dbReference>
<dbReference type="PROSITE" id="PS00107">
    <property type="entry name" value="PROTEIN_KINASE_ATP"/>
    <property type="match status" value="1"/>
</dbReference>
<dbReference type="PANTHER" id="PTHR43671:SF13">
    <property type="entry name" value="SERINE_THREONINE-PROTEIN KINASE NEK2"/>
    <property type="match status" value="1"/>
</dbReference>
<dbReference type="PROSITE" id="PS00108">
    <property type="entry name" value="PROTEIN_KINASE_ST"/>
    <property type="match status" value="1"/>
</dbReference>
<dbReference type="SMART" id="SM00220">
    <property type="entry name" value="S_TKc"/>
    <property type="match status" value="1"/>
</dbReference>
<dbReference type="PANTHER" id="PTHR43671">
    <property type="entry name" value="SERINE/THREONINE-PROTEIN KINASE NEK"/>
    <property type="match status" value="1"/>
</dbReference>
<protein>
    <recommendedName>
        <fullName evidence="2">non-specific serine/threonine protein kinase</fullName>
        <ecNumber evidence="2">2.7.11.1</ecNumber>
    </recommendedName>
</protein>
<dbReference type="InterPro" id="IPR000719">
    <property type="entry name" value="Prot_kinase_dom"/>
</dbReference>
<evidence type="ECO:0000313" key="12">
    <source>
        <dbReference type="Proteomes" id="UP001165378"/>
    </source>
</evidence>
<dbReference type="InterPro" id="IPR008271">
    <property type="entry name" value="Ser/Thr_kinase_AS"/>
</dbReference>
<keyword evidence="9" id="KW-0812">Transmembrane</keyword>
<reference evidence="11" key="1">
    <citation type="submission" date="2022-01" db="EMBL/GenBank/DDBJ databases">
        <title>Genome-Based Taxonomic Classification of the Phylum Actinobacteria.</title>
        <authorList>
            <person name="Gao Y."/>
        </authorList>
    </citation>
    <scope>NUCLEOTIDE SEQUENCE</scope>
    <source>
        <strain evidence="11">KLBMP 8922</strain>
    </source>
</reference>
<accession>A0AA41U4V4</accession>
<feature type="compositionally biased region" description="Pro residues" evidence="8">
    <location>
        <begin position="370"/>
        <end position="379"/>
    </location>
</feature>
<dbReference type="InterPro" id="IPR011009">
    <property type="entry name" value="Kinase-like_dom_sf"/>
</dbReference>
<feature type="region of interest" description="Disordered" evidence="8">
    <location>
        <begin position="343"/>
        <end position="425"/>
    </location>
</feature>
<evidence type="ECO:0000313" key="11">
    <source>
        <dbReference type="EMBL" id="MCF2533340.1"/>
    </source>
</evidence>
<feature type="compositionally biased region" description="Low complexity" evidence="8">
    <location>
        <begin position="381"/>
        <end position="396"/>
    </location>
</feature>
<dbReference type="EC" id="2.7.11.1" evidence="2"/>
<keyword evidence="5 11" id="KW-0418">Kinase</keyword>
<gene>
    <name evidence="11" type="ORF">LZ495_39835</name>
</gene>
<keyword evidence="9" id="KW-1133">Transmembrane helix</keyword>
<evidence type="ECO:0000256" key="8">
    <source>
        <dbReference type="SAM" id="MobiDB-lite"/>
    </source>
</evidence>
<feature type="compositionally biased region" description="Basic and acidic residues" evidence="8">
    <location>
        <begin position="400"/>
        <end position="425"/>
    </location>
</feature>
<feature type="compositionally biased region" description="Low complexity" evidence="8">
    <location>
        <begin position="355"/>
        <end position="369"/>
    </location>
</feature>
<organism evidence="11 12">
    <name type="scientific">Yinghuangia soli</name>
    <dbReference type="NCBI Taxonomy" id="2908204"/>
    <lineage>
        <taxon>Bacteria</taxon>
        <taxon>Bacillati</taxon>
        <taxon>Actinomycetota</taxon>
        <taxon>Actinomycetes</taxon>
        <taxon>Kitasatosporales</taxon>
        <taxon>Streptomycetaceae</taxon>
        <taxon>Yinghuangia</taxon>
    </lineage>
</organism>
<keyword evidence="4 7" id="KW-0547">Nucleotide-binding</keyword>
<feature type="binding site" evidence="7">
    <location>
        <position position="52"/>
    </location>
    <ligand>
        <name>ATP</name>
        <dbReference type="ChEBI" id="CHEBI:30616"/>
    </ligand>
</feature>
<dbReference type="InterPro" id="IPR017441">
    <property type="entry name" value="Protein_kinase_ATP_BS"/>
</dbReference>
<dbReference type="EMBL" id="JAKFHA010000047">
    <property type="protein sequence ID" value="MCF2533340.1"/>
    <property type="molecule type" value="Genomic_DNA"/>
</dbReference>
<keyword evidence="9" id="KW-0472">Membrane</keyword>
<keyword evidence="3" id="KW-0808">Transferase</keyword>
<dbReference type="GO" id="GO:0004674">
    <property type="term" value="F:protein serine/threonine kinase activity"/>
    <property type="evidence" value="ECO:0007669"/>
    <property type="project" value="UniProtKB-KW"/>
</dbReference>
<evidence type="ECO:0000256" key="1">
    <source>
        <dbReference type="ARBA" id="ARBA00010886"/>
    </source>
</evidence>
<evidence type="ECO:0000259" key="10">
    <source>
        <dbReference type="PROSITE" id="PS50011"/>
    </source>
</evidence>
<dbReference type="Pfam" id="PF00069">
    <property type="entry name" value="Pkinase"/>
    <property type="match status" value="1"/>
</dbReference>
<dbReference type="Gene3D" id="3.30.200.20">
    <property type="entry name" value="Phosphorylase Kinase, domain 1"/>
    <property type="match status" value="1"/>
</dbReference>
<feature type="transmembrane region" description="Helical" evidence="9">
    <location>
        <begin position="313"/>
        <end position="335"/>
    </location>
</feature>